<dbReference type="SUPFAM" id="SSF53383">
    <property type="entry name" value="PLP-dependent transferases"/>
    <property type="match status" value="1"/>
</dbReference>
<dbReference type="PANTHER" id="PTHR46383:SF1">
    <property type="entry name" value="ASPARTATE AMINOTRANSFERASE"/>
    <property type="match status" value="1"/>
</dbReference>
<evidence type="ECO:0000313" key="10">
    <source>
        <dbReference type="Proteomes" id="UP000250434"/>
    </source>
</evidence>
<accession>A0A344L389</accession>
<dbReference type="InterPro" id="IPR050596">
    <property type="entry name" value="AspAT/PAT-like"/>
</dbReference>
<dbReference type="InterPro" id="IPR004839">
    <property type="entry name" value="Aminotransferase_I/II_large"/>
</dbReference>
<protein>
    <recommendedName>
        <fullName evidence="7">Aminotransferase</fullName>
        <ecNumber evidence="7">2.6.1.-</ecNumber>
    </recommendedName>
</protein>
<keyword evidence="6" id="KW-0045">Antibiotic biosynthesis</keyword>
<evidence type="ECO:0000256" key="6">
    <source>
        <dbReference type="ARBA" id="ARBA00023194"/>
    </source>
</evidence>
<evidence type="ECO:0000256" key="4">
    <source>
        <dbReference type="ARBA" id="ARBA00022679"/>
    </source>
</evidence>
<comment type="cofactor">
    <cofactor evidence="1 7">
        <name>pyridoxal 5'-phosphate</name>
        <dbReference type="ChEBI" id="CHEBI:597326"/>
    </cofactor>
</comment>
<dbReference type="Gene3D" id="3.40.640.10">
    <property type="entry name" value="Type I PLP-dependent aspartate aminotransferase-like (Major domain)"/>
    <property type="match status" value="1"/>
</dbReference>
<dbReference type="InterPro" id="IPR015424">
    <property type="entry name" value="PyrdxlP-dep_Trfase"/>
</dbReference>
<feature type="domain" description="Aminotransferase class I/classII large" evidence="8">
    <location>
        <begin position="46"/>
        <end position="353"/>
    </location>
</feature>
<dbReference type="EC" id="2.6.1.-" evidence="7"/>
<organism evidence="9 10">
    <name type="scientific">Amycolatopsis albispora</name>
    <dbReference type="NCBI Taxonomy" id="1804986"/>
    <lineage>
        <taxon>Bacteria</taxon>
        <taxon>Bacillati</taxon>
        <taxon>Actinomycetota</taxon>
        <taxon>Actinomycetes</taxon>
        <taxon>Pseudonocardiales</taxon>
        <taxon>Pseudonocardiaceae</taxon>
        <taxon>Amycolatopsis</taxon>
    </lineage>
</organism>
<evidence type="ECO:0000259" key="8">
    <source>
        <dbReference type="Pfam" id="PF00155"/>
    </source>
</evidence>
<dbReference type="OrthoDB" id="2192472at2"/>
<evidence type="ECO:0000313" key="9">
    <source>
        <dbReference type="EMBL" id="AXB42513.1"/>
    </source>
</evidence>
<gene>
    <name evidence="9" type="ORF">A4R43_08220</name>
</gene>
<dbReference type="Gene3D" id="3.90.1150.10">
    <property type="entry name" value="Aspartate Aminotransferase, domain 1"/>
    <property type="match status" value="1"/>
</dbReference>
<keyword evidence="4 7" id="KW-0808">Transferase</keyword>
<dbReference type="GO" id="GO:0006520">
    <property type="term" value="P:amino acid metabolic process"/>
    <property type="evidence" value="ECO:0007669"/>
    <property type="project" value="InterPro"/>
</dbReference>
<dbReference type="GO" id="GO:0008483">
    <property type="term" value="F:transaminase activity"/>
    <property type="evidence" value="ECO:0007669"/>
    <property type="project" value="UniProtKB-KW"/>
</dbReference>
<dbReference type="PROSITE" id="PS00105">
    <property type="entry name" value="AA_TRANSFER_CLASS_1"/>
    <property type="match status" value="1"/>
</dbReference>
<dbReference type="GO" id="GO:0017000">
    <property type="term" value="P:antibiotic biosynthetic process"/>
    <property type="evidence" value="ECO:0007669"/>
    <property type="project" value="UniProtKB-KW"/>
</dbReference>
<dbReference type="Proteomes" id="UP000250434">
    <property type="component" value="Chromosome"/>
</dbReference>
<name>A0A344L389_9PSEU</name>
<keyword evidence="10" id="KW-1185">Reference proteome</keyword>
<proteinExistence type="inferred from homology"/>
<keyword evidence="3 7" id="KW-0032">Aminotransferase</keyword>
<evidence type="ECO:0000256" key="3">
    <source>
        <dbReference type="ARBA" id="ARBA00022576"/>
    </source>
</evidence>
<dbReference type="RefSeq" id="WP_113691781.1">
    <property type="nucleotide sequence ID" value="NZ_CP015163.1"/>
</dbReference>
<dbReference type="InterPro" id="IPR004838">
    <property type="entry name" value="NHTrfase_class1_PyrdxlP-BS"/>
</dbReference>
<dbReference type="CDD" id="cd00609">
    <property type="entry name" value="AAT_like"/>
    <property type="match status" value="1"/>
</dbReference>
<keyword evidence="5" id="KW-0663">Pyridoxal phosphate</keyword>
<comment type="similarity">
    <text evidence="2 7">Belongs to the class-I pyridoxal-phosphate-dependent aminotransferase family.</text>
</comment>
<dbReference type="KEGG" id="aab:A4R43_08220"/>
<evidence type="ECO:0000256" key="5">
    <source>
        <dbReference type="ARBA" id="ARBA00022898"/>
    </source>
</evidence>
<dbReference type="GO" id="GO:0030170">
    <property type="term" value="F:pyridoxal phosphate binding"/>
    <property type="evidence" value="ECO:0007669"/>
    <property type="project" value="InterPro"/>
</dbReference>
<dbReference type="EMBL" id="CP015163">
    <property type="protein sequence ID" value="AXB42513.1"/>
    <property type="molecule type" value="Genomic_DNA"/>
</dbReference>
<evidence type="ECO:0000256" key="7">
    <source>
        <dbReference type="RuleBase" id="RU000481"/>
    </source>
</evidence>
<dbReference type="AlphaFoldDB" id="A0A344L389"/>
<dbReference type="PANTHER" id="PTHR46383">
    <property type="entry name" value="ASPARTATE AMINOTRANSFERASE"/>
    <property type="match status" value="1"/>
</dbReference>
<sequence length="403" mass="41784">MKASAVSPTLAVNEEVARRRAAGLPTVPLGFGEAGIPVHPMLTAALADAAPAAGYGPAAGIPELREAAAGYWTRRGVPAEAADVVAAPGSKALLWAVLGAAGGGVALPKPSWVSYAAQAALHHLPCHLVPGAAGVPDADRLDALGPELSTVVLTLPDNPTGAVAPPEAVRAVCEVAEKHNLLILSDEIYRDLVHDSATPFLSPAEVAPERTVVTTGLSKNLALGGWRIGVARFPGAEPRDAVIGMGSEVWSAPAQPVQKVAALAFTEPSALRDRIDASRRLHSRVATAVARILTGAGVTCPAPQAGFYLYPDFSGWAVRDDRELAARLLDLGVATLPGSAFGDDPGALRLRIATSLLYGENDEQRHQALAAADPARLPWIAAQLDRFENALRSAHERFGPSLG</sequence>
<reference evidence="9 10" key="1">
    <citation type="submission" date="2016-04" db="EMBL/GenBank/DDBJ databases">
        <title>Complete genome sequence and analysis of deep-sea sediment isolate, Amycolatopsis sp. WP1.</title>
        <authorList>
            <person name="Wang H."/>
            <person name="Chen S."/>
            <person name="Wu Q."/>
        </authorList>
    </citation>
    <scope>NUCLEOTIDE SEQUENCE [LARGE SCALE GENOMIC DNA]</scope>
    <source>
        <strain evidence="9 10">WP1</strain>
    </source>
</reference>
<evidence type="ECO:0000256" key="1">
    <source>
        <dbReference type="ARBA" id="ARBA00001933"/>
    </source>
</evidence>
<evidence type="ECO:0000256" key="2">
    <source>
        <dbReference type="ARBA" id="ARBA00007441"/>
    </source>
</evidence>
<dbReference type="InterPro" id="IPR015422">
    <property type="entry name" value="PyrdxlP-dep_Trfase_small"/>
</dbReference>
<dbReference type="InterPro" id="IPR015421">
    <property type="entry name" value="PyrdxlP-dep_Trfase_major"/>
</dbReference>
<dbReference type="Pfam" id="PF00155">
    <property type="entry name" value="Aminotran_1_2"/>
    <property type="match status" value="1"/>
</dbReference>